<proteinExistence type="predicted"/>
<evidence type="ECO:0000313" key="2">
    <source>
        <dbReference type="Proteomes" id="UP000694865"/>
    </source>
</evidence>
<dbReference type="Pfam" id="PF10354">
    <property type="entry name" value="BMT5-like"/>
    <property type="match status" value="1"/>
</dbReference>
<organism evidence="2 3">
    <name type="scientific">Saccoglossus kowalevskii</name>
    <name type="common">Acorn worm</name>
    <dbReference type="NCBI Taxonomy" id="10224"/>
    <lineage>
        <taxon>Eukaryota</taxon>
        <taxon>Metazoa</taxon>
        <taxon>Hemichordata</taxon>
        <taxon>Enteropneusta</taxon>
        <taxon>Harrimaniidae</taxon>
        <taxon>Saccoglossus</taxon>
    </lineage>
</organism>
<evidence type="ECO:0000259" key="1">
    <source>
        <dbReference type="Pfam" id="PF10354"/>
    </source>
</evidence>
<sequence>MPRAMQLIQRRNKARAQLQAVLTPIEELITQYPDANDKNAAYREILARKLAVNNRLSACVDVLHDDGEVHITLCKGQGGTPADKPARHWPNSWQVVAMAAYADLILTKAIPFDISDYPEYSSTGFRSQDKSFFTTNSLVHVFLKRLAIPTEPVQREFIQAVINGLNMEFNCPPCLAEYIHR</sequence>
<keyword evidence="2" id="KW-1185">Reference proteome</keyword>
<gene>
    <name evidence="3" type="primary">LOC102807695</name>
</gene>
<dbReference type="Proteomes" id="UP000694865">
    <property type="component" value="Unplaced"/>
</dbReference>
<dbReference type="PANTHER" id="PTHR11538">
    <property type="entry name" value="PHENYLALANYL-TRNA SYNTHETASE"/>
    <property type="match status" value="1"/>
</dbReference>
<feature type="domain" description="25S rRNA (uridine-N(3))-methyltransferase BMT5-like" evidence="1">
    <location>
        <begin position="27"/>
        <end position="123"/>
    </location>
</feature>
<name>A0ABM0MI07_SACKO</name>
<dbReference type="RefSeq" id="XP_006819648.1">
    <property type="nucleotide sequence ID" value="XM_006819585.1"/>
</dbReference>
<dbReference type="InterPro" id="IPR019446">
    <property type="entry name" value="BMT5-like"/>
</dbReference>
<accession>A0ABM0MI07</accession>
<evidence type="ECO:0000313" key="3">
    <source>
        <dbReference type="RefSeq" id="XP_006819648.1"/>
    </source>
</evidence>
<reference evidence="3" key="1">
    <citation type="submission" date="2025-08" db="UniProtKB">
        <authorList>
            <consortium name="RefSeq"/>
        </authorList>
    </citation>
    <scope>IDENTIFICATION</scope>
    <source>
        <tissue evidence="3">Testes</tissue>
    </source>
</reference>
<dbReference type="GeneID" id="102807695"/>
<protein>
    <submittedName>
        <fullName evidence="3">Ferredoxin-fold anticodon-binding domain-containing protein 1-like</fullName>
    </submittedName>
</protein>
<dbReference type="PANTHER" id="PTHR11538:SF26">
    <property type="entry name" value="FERREDOXIN-FOLD ANTICODON-BINDING DOMAIN-CONTAINING PROTEIN 1"/>
    <property type="match status" value="1"/>
</dbReference>